<accession>F7VHT6</accession>
<dbReference type="EMBL" id="BABS01000140">
    <property type="protein sequence ID" value="GAA09931.1"/>
    <property type="molecule type" value="Genomic_DNA"/>
</dbReference>
<evidence type="ECO:0000313" key="2">
    <source>
        <dbReference type="Proteomes" id="UP000004319"/>
    </source>
</evidence>
<gene>
    <name evidence="1" type="ORF">ATPR_2935</name>
</gene>
<proteinExistence type="predicted"/>
<name>F7VHT6_9PROT</name>
<reference evidence="1 2" key="1">
    <citation type="journal article" date="2011" name="Biochem. Biophys. Res. Commun.">
        <title>Increased number of Arginine-based salt bridges contributes to the thermotolerance of thermotolerant acetic acid bacteria, Acetobacter tropicalis SKU1100.</title>
        <authorList>
            <person name="Matsutani M."/>
            <person name="Hirakawa H."/>
            <person name="Nishikura M."/>
            <person name="Soemphol W."/>
            <person name="Ali I.A.I."/>
            <person name="Yakushi T."/>
            <person name="Matsushita K."/>
        </authorList>
    </citation>
    <scope>NUCLEOTIDE SEQUENCE [LARGE SCALE GENOMIC DNA]</scope>
    <source>
        <strain evidence="1 2">NBRC 101654</strain>
    </source>
</reference>
<dbReference type="Proteomes" id="UP000004319">
    <property type="component" value="Unassembled WGS sequence"/>
</dbReference>
<sequence>MRRNSRNVKHFKNSSDNVKVSGARTYVGFRIDKIRIKNDPRNKAAALPPSMRFGLTEQDI</sequence>
<dbReference type="AlphaFoldDB" id="F7VHT6"/>
<protein>
    <submittedName>
        <fullName evidence="1">Uncharacterized protein</fullName>
    </submittedName>
</protein>
<organism evidence="1 2">
    <name type="scientific">Acetobacter tropicalis NBRC 101654</name>
    <dbReference type="NCBI Taxonomy" id="749388"/>
    <lineage>
        <taxon>Bacteria</taxon>
        <taxon>Pseudomonadati</taxon>
        <taxon>Pseudomonadota</taxon>
        <taxon>Alphaproteobacteria</taxon>
        <taxon>Acetobacterales</taxon>
        <taxon>Acetobacteraceae</taxon>
        <taxon>Acetobacter</taxon>
    </lineage>
</organism>
<comment type="caution">
    <text evidence="1">The sequence shown here is derived from an EMBL/GenBank/DDBJ whole genome shotgun (WGS) entry which is preliminary data.</text>
</comment>
<evidence type="ECO:0000313" key="1">
    <source>
        <dbReference type="EMBL" id="GAA09931.1"/>
    </source>
</evidence>